<proteinExistence type="inferred from homology"/>
<dbReference type="InterPro" id="IPR039425">
    <property type="entry name" value="RNA_pol_sigma-70-like"/>
</dbReference>
<dbReference type="InterPro" id="IPR011517">
    <property type="entry name" value="RNA_pol_sigma70_ECF-like"/>
</dbReference>
<keyword evidence="7" id="KW-1185">Reference proteome</keyword>
<protein>
    <submittedName>
        <fullName evidence="6">ECF-type sigma factor</fullName>
    </submittedName>
</protein>
<evidence type="ECO:0000259" key="5">
    <source>
        <dbReference type="Pfam" id="PF07638"/>
    </source>
</evidence>
<dbReference type="InterPro" id="IPR013325">
    <property type="entry name" value="RNA_pol_sigma_r2"/>
</dbReference>
<dbReference type="InterPro" id="IPR036388">
    <property type="entry name" value="WH-like_DNA-bd_sf"/>
</dbReference>
<dbReference type="PANTHER" id="PTHR43133">
    <property type="entry name" value="RNA POLYMERASE ECF-TYPE SIGMA FACTO"/>
    <property type="match status" value="1"/>
</dbReference>
<dbReference type="InterPro" id="IPR013324">
    <property type="entry name" value="RNA_pol_sigma_r3/r4-like"/>
</dbReference>
<keyword evidence="4" id="KW-0804">Transcription</keyword>
<comment type="caution">
    <text evidence="6">The sequence shown here is derived from an EMBL/GenBank/DDBJ whole genome shotgun (WGS) entry which is preliminary data.</text>
</comment>
<evidence type="ECO:0000256" key="2">
    <source>
        <dbReference type="ARBA" id="ARBA00023015"/>
    </source>
</evidence>
<evidence type="ECO:0000256" key="4">
    <source>
        <dbReference type="ARBA" id="ARBA00023163"/>
    </source>
</evidence>
<organism evidence="6 7">
    <name type="scientific">Luteimonas lutimaris</name>
    <dbReference type="NCBI Taxonomy" id="698645"/>
    <lineage>
        <taxon>Bacteria</taxon>
        <taxon>Pseudomonadati</taxon>
        <taxon>Pseudomonadota</taxon>
        <taxon>Gammaproteobacteria</taxon>
        <taxon>Lysobacterales</taxon>
        <taxon>Lysobacteraceae</taxon>
        <taxon>Luteimonas</taxon>
    </lineage>
</organism>
<name>A0ABP7MKP3_9GAMM</name>
<dbReference type="Pfam" id="PF07638">
    <property type="entry name" value="Sigma70_ECF"/>
    <property type="match status" value="1"/>
</dbReference>
<evidence type="ECO:0000256" key="1">
    <source>
        <dbReference type="ARBA" id="ARBA00010641"/>
    </source>
</evidence>
<reference evidence="7" key="1">
    <citation type="journal article" date="2019" name="Int. J. Syst. Evol. Microbiol.">
        <title>The Global Catalogue of Microorganisms (GCM) 10K type strain sequencing project: providing services to taxonomists for standard genome sequencing and annotation.</title>
        <authorList>
            <consortium name="The Broad Institute Genomics Platform"/>
            <consortium name="The Broad Institute Genome Sequencing Center for Infectious Disease"/>
            <person name="Wu L."/>
            <person name="Ma J."/>
        </authorList>
    </citation>
    <scope>NUCLEOTIDE SEQUENCE [LARGE SCALE GENOMIC DNA]</scope>
    <source>
        <strain evidence="7">JCM 16916</strain>
    </source>
</reference>
<keyword evidence="3" id="KW-0731">Sigma factor</keyword>
<dbReference type="SUPFAM" id="SSF88659">
    <property type="entry name" value="Sigma3 and sigma4 domains of RNA polymerase sigma factors"/>
    <property type="match status" value="1"/>
</dbReference>
<keyword evidence="2" id="KW-0805">Transcription regulation</keyword>
<dbReference type="NCBIfam" id="TIGR02999">
    <property type="entry name" value="Sig-70_X6"/>
    <property type="match status" value="1"/>
</dbReference>
<sequence>MTRLLNALKRGEELDAQAHDELFTRVYDALHRIARHQRARWKGNETLNATALVHEAYIKLLGTGAGYENRSHFLAVASRAMRHLLISYAQRQASQKRGNGEPDLPLDEALLIPQQRGEDLLALDEALERLKDKDPRAAQVVECRVFGGLSADETADALGIARRTVSRDWSAACAWLYGELRQDLTTGVS</sequence>
<comment type="similarity">
    <text evidence="1">Belongs to the sigma-70 factor family. ECF subfamily.</text>
</comment>
<dbReference type="Gene3D" id="1.10.1740.10">
    <property type="match status" value="1"/>
</dbReference>
<evidence type="ECO:0000313" key="7">
    <source>
        <dbReference type="Proteomes" id="UP001501727"/>
    </source>
</evidence>
<evidence type="ECO:0000313" key="6">
    <source>
        <dbReference type="EMBL" id="GAA3925368.1"/>
    </source>
</evidence>
<dbReference type="InterPro" id="IPR014284">
    <property type="entry name" value="RNA_pol_sigma-70_dom"/>
</dbReference>
<dbReference type="NCBIfam" id="TIGR02937">
    <property type="entry name" value="sigma70-ECF"/>
    <property type="match status" value="1"/>
</dbReference>
<dbReference type="Proteomes" id="UP001501727">
    <property type="component" value="Unassembled WGS sequence"/>
</dbReference>
<dbReference type="PANTHER" id="PTHR43133:SF39">
    <property type="entry name" value="SIMILAR TO RNA POLYMERASE SIGMA-E FACTOR"/>
    <property type="match status" value="1"/>
</dbReference>
<evidence type="ECO:0000256" key="3">
    <source>
        <dbReference type="ARBA" id="ARBA00023082"/>
    </source>
</evidence>
<accession>A0ABP7MKP3</accession>
<feature type="domain" description="RNA polymerase sigma-70 ECF-like HTH" evidence="5">
    <location>
        <begin position="2"/>
        <end position="181"/>
    </location>
</feature>
<gene>
    <name evidence="6" type="ORF">GCM10022229_19140</name>
</gene>
<dbReference type="InterPro" id="IPR053812">
    <property type="entry name" value="HTH_Sigma70_ECF-like"/>
</dbReference>
<dbReference type="EMBL" id="BAAAZU010000010">
    <property type="protein sequence ID" value="GAA3925368.1"/>
    <property type="molecule type" value="Genomic_DNA"/>
</dbReference>
<dbReference type="Gene3D" id="1.10.10.10">
    <property type="entry name" value="Winged helix-like DNA-binding domain superfamily/Winged helix DNA-binding domain"/>
    <property type="match status" value="1"/>
</dbReference>
<dbReference type="SUPFAM" id="SSF88946">
    <property type="entry name" value="Sigma2 domain of RNA polymerase sigma factors"/>
    <property type="match status" value="1"/>
</dbReference>